<organism evidence="2 3">
    <name type="scientific">Flavobacterium segetis</name>
    <dbReference type="NCBI Taxonomy" id="271157"/>
    <lineage>
        <taxon>Bacteria</taxon>
        <taxon>Pseudomonadati</taxon>
        <taxon>Bacteroidota</taxon>
        <taxon>Flavobacteriia</taxon>
        <taxon>Flavobacteriales</taxon>
        <taxon>Flavobacteriaceae</taxon>
        <taxon>Flavobacterium</taxon>
    </lineage>
</organism>
<dbReference type="SMART" id="SM00060">
    <property type="entry name" value="FN3"/>
    <property type="match status" value="1"/>
</dbReference>
<dbReference type="Proteomes" id="UP000184036">
    <property type="component" value="Unassembled WGS sequence"/>
</dbReference>
<dbReference type="AlphaFoldDB" id="A0A1M5HZZ7"/>
<proteinExistence type="predicted"/>
<dbReference type="EMBL" id="FQWE01000006">
    <property type="protein sequence ID" value="SHG21614.1"/>
    <property type="molecule type" value="Genomic_DNA"/>
</dbReference>
<sequence length="818" mass="89602">MKYVIYVFFFSTVVLSQNYHYGIEEAQTKQTGAPTNLIASSVSESTVELSWNAPSDRAKITEYRIYNNDTFLATSIGIVTKYKLLGLLPKTQYKLTVRAVNNSSKISASSNEQQITTSIIYAGVNNQLEEIEYFKAYLLPVAKKATLQQALDTYGAVRLERGNYSGVGIIMRSNQRLYGDPSFTLVPDVTIAAGSTNVYLENLTIIDGNSIILQAGETISGNTFKSIKNGPLVGTGVKFENNLLIDYGGPIRIDCSQLGYIRNNKIIKHQAGTISNLLVMKGNINTPSFGNVHLHTNFLTPHGDTTELDGLQSTTFVGVDAEGWNLNGLGKKAMFYAQNMGDVKLASVGGGNSYSAIRTPAFDITADNVFFLNAFNSTPASIIASKTNLFGINSGGDGEKIIRKSGTTPTGFEVYGNLNFNNLFTYDGIIQQAQIENSSAITSLSSMILGKQFTPWARPNWEILPDPLGANWKLERDGKFDSTTFIQNLIDTEGVANLPEGVFYITSTLKIPLDRKHGIIGKGTGKTVLVGVTDDFPLISLLGGQDDNFLLAYLTLQGGNTGIFSSQDFGTQHISYQKMKFVVFRNQKYGIHLKNIRGFDNNFLDNISFIDCNVGFFQDALTTTSDIDFSSFVDKTMFYKNQFINCKTAVSLITTRADNGNAWVDCKFDRGQTALSIGGQNGPIVANCDFTNFDGKNIISGNNINMHNTFIYNNNVTESTIKCIYSNIEGCNFLDKSKVFSPVLYNPTFQYIINSKIAGDITLPKPGGGYYASSAIYVNSILESNSALSKLLVNVKEGVPTVLINSLPNPYPQFLVTQ</sequence>
<dbReference type="RefSeq" id="WP_072991582.1">
    <property type="nucleotide sequence ID" value="NZ_FQWE01000006.1"/>
</dbReference>
<reference evidence="3" key="1">
    <citation type="submission" date="2016-11" db="EMBL/GenBank/DDBJ databases">
        <authorList>
            <person name="Varghese N."/>
            <person name="Submissions S."/>
        </authorList>
    </citation>
    <scope>NUCLEOTIDE SEQUENCE [LARGE SCALE GENOMIC DNA]</scope>
    <source>
        <strain evidence="3">DSM 19741</strain>
    </source>
</reference>
<evidence type="ECO:0000259" key="1">
    <source>
        <dbReference type="PROSITE" id="PS50853"/>
    </source>
</evidence>
<protein>
    <submittedName>
        <fullName evidence="2">Fibronectin type III domain-containing protein</fullName>
    </submittedName>
</protein>
<dbReference type="InterPro" id="IPR003961">
    <property type="entry name" value="FN3_dom"/>
</dbReference>
<dbReference type="SUPFAM" id="SSF51126">
    <property type="entry name" value="Pectin lyase-like"/>
    <property type="match status" value="2"/>
</dbReference>
<dbReference type="InterPro" id="IPR036116">
    <property type="entry name" value="FN3_sf"/>
</dbReference>
<gene>
    <name evidence="2" type="ORF">SAMN05444396_10640</name>
</gene>
<dbReference type="Gene3D" id="2.60.40.10">
    <property type="entry name" value="Immunoglobulins"/>
    <property type="match status" value="1"/>
</dbReference>
<name>A0A1M5HZZ7_9FLAO</name>
<dbReference type="InterPro" id="IPR012334">
    <property type="entry name" value="Pectin_lyas_fold"/>
</dbReference>
<evidence type="ECO:0000313" key="2">
    <source>
        <dbReference type="EMBL" id="SHG21614.1"/>
    </source>
</evidence>
<dbReference type="Pfam" id="PF00041">
    <property type="entry name" value="fn3"/>
    <property type="match status" value="1"/>
</dbReference>
<evidence type="ECO:0000313" key="3">
    <source>
        <dbReference type="Proteomes" id="UP000184036"/>
    </source>
</evidence>
<dbReference type="OrthoDB" id="1286432at2"/>
<dbReference type="PROSITE" id="PS50853">
    <property type="entry name" value="FN3"/>
    <property type="match status" value="1"/>
</dbReference>
<dbReference type="CDD" id="cd00063">
    <property type="entry name" value="FN3"/>
    <property type="match status" value="1"/>
</dbReference>
<dbReference type="Gene3D" id="2.160.20.10">
    <property type="entry name" value="Single-stranded right-handed beta-helix, Pectin lyase-like"/>
    <property type="match status" value="1"/>
</dbReference>
<dbReference type="InterPro" id="IPR013783">
    <property type="entry name" value="Ig-like_fold"/>
</dbReference>
<feature type="domain" description="Fibronectin type-III" evidence="1">
    <location>
        <begin position="33"/>
        <end position="120"/>
    </location>
</feature>
<dbReference type="STRING" id="271157.SAMN05444396_10640"/>
<keyword evidence="3" id="KW-1185">Reference proteome</keyword>
<accession>A0A1M5HZZ7</accession>
<dbReference type="InterPro" id="IPR011050">
    <property type="entry name" value="Pectin_lyase_fold/virulence"/>
</dbReference>
<dbReference type="SUPFAM" id="SSF49265">
    <property type="entry name" value="Fibronectin type III"/>
    <property type="match status" value="1"/>
</dbReference>